<protein>
    <recommendedName>
        <fullName evidence="2">Heterokaryon incompatibility domain-containing protein</fullName>
    </recommendedName>
</protein>
<dbReference type="Pfam" id="PF06985">
    <property type="entry name" value="HET"/>
    <property type="match status" value="1"/>
</dbReference>
<evidence type="ECO:0000313" key="4">
    <source>
        <dbReference type="Proteomes" id="UP001310594"/>
    </source>
</evidence>
<evidence type="ECO:0000313" key="3">
    <source>
        <dbReference type="EMBL" id="KAK5694549.1"/>
    </source>
</evidence>
<dbReference type="PANTHER" id="PTHR24148">
    <property type="entry name" value="ANKYRIN REPEAT DOMAIN-CONTAINING PROTEIN 39 HOMOLOG-RELATED"/>
    <property type="match status" value="1"/>
</dbReference>
<proteinExistence type="predicted"/>
<evidence type="ECO:0000256" key="1">
    <source>
        <dbReference type="SAM" id="SignalP"/>
    </source>
</evidence>
<dbReference type="InterPro" id="IPR052895">
    <property type="entry name" value="HetReg/Transcr_Mod"/>
</dbReference>
<name>A0AAN7ZZM6_9PEZI</name>
<accession>A0AAN7ZZM6</accession>
<feature type="domain" description="Heterokaryon incompatibility" evidence="2">
    <location>
        <begin position="17"/>
        <end position="153"/>
    </location>
</feature>
<dbReference type="Proteomes" id="UP001310594">
    <property type="component" value="Unassembled WGS sequence"/>
</dbReference>
<dbReference type="InterPro" id="IPR010730">
    <property type="entry name" value="HET"/>
</dbReference>
<evidence type="ECO:0000259" key="2">
    <source>
        <dbReference type="Pfam" id="PF06985"/>
    </source>
</evidence>
<feature type="signal peptide" evidence="1">
    <location>
        <begin position="1"/>
        <end position="18"/>
    </location>
</feature>
<gene>
    <name evidence="3" type="ORF">LTR97_009139</name>
</gene>
<feature type="chain" id="PRO_5042956453" description="Heterokaryon incompatibility domain-containing protein" evidence="1">
    <location>
        <begin position="19"/>
        <end position="566"/>
    </location>
</feature>
<dbReference type="PANTHER" id="PTHR24148:SF73">
    <property type="entry name" value="HET DOMAIN PROTEIN (AFU_ORTHOLOGUE AFUA_8G01020)"/>
    <property type="match status" value="1"/>
</dbReference>
<sequence>MLRGILFAASLLEAPTYSAVSYCWGKEDSDALIEIQIAGHPDLMIASITQTLSEALHELLRRGETLVWVDALCINQRDAFERGQQVLRMSQIYSTAHKVVAWLGRATLQSVALFHRLNNHSIAIIDRSNIDISRLTANLLARTYFRRIWIIQEIAKGREVQVWCGRDSVPWERLCALAARTDDRISAINHFRVREVQSRIGVPRMLLCEAMLRTFQCEASDQRDKVYALLGMTLDGADVVPLPDYAQPAELVLRKVTEIMIAREGLTATMLLARGRISSKAKPTWLPDWLSLPWELPPWIRNCITRERETLTFDTTISAGCLSVSGVELATFKDVCRQSAIAHDLSRYQYLNGFPITLNHDYYNPLDVLGELWDAITSHQEPSYSHADADIGRKSRAICLLYKLCESSTLHPSTLDFGMDAEGRRFGPKYPAIATEWISTTFNLRFRDRTMLGWVLNVQRRLQQDLGDPSFGASAADLEHLVACVDSLYWAGMTLAVSSTCCFWIVHRDTNVSDLVYRLVNCDLPVVLRRSGKVFRFVGEMRGPHTQAGWIVDYLKNAEWKQIVIM</sequence>
<comment type="caution">
    <text evidence="3">The sequence shown here is derived from an EMBL/GenBank/DDBJ whole genome shotgun (WGS) entry which is preliminary data.</text>
</comment>
<reference evidence="3" key="1">
    <citation type="submission" date="2023-08" db="EMBL/GenBank/DDBJ databases">
        <title>Black Yeasts Isolated from many extreme environments.</title>
        <authorList>
            <person name="Coleine C."/>
            <person name="Stajich J.E."/>
            <person name="Selbmann L."/>
        </authorList>
    </citation>
    <scope>NUCLEOTIDE SEQUENCE</scope>
    <source>
        <strain evidence="3">CCFEE 5810</strain>
    </source>
</reference>
<dbReference type="AlphaFoldDB" id="A0AAN7ZZM6"/>
<keyword evidence="1" id="KW-0732">Signal</keyword>
<organism evidence="3 4">
    <name type="scientific">Elasticomyces elasticus</name>
    <dbReference type="NCBI Taxonomy" id="574655"/>
    <lineage>
        <taxon>Eukaryota</taxon>
        <taxon>Fungi</taxon>
        <taxon>Dikarya</taxon>
        <taxon>Ascomycota</taxon>
        <taxon>Pezizomycotina</taxon>
        <taxon>Dothideomycetes</taxon>
        <taxon>Dothideomycetidae</taxon>
        <taxon>Mycosphaerellales</taxon>
        <taxon>Teratosphaeriaceae</taxon>
        <taxon>Elasticomyces</taxon>
    </lineage>
</organism>
<dbReference type="EMBL" id="JAVRQU010000015">
    <property type="protein sequence ID" value="KAK5694549.1"/>
    <property type="molecule type" value="Genomic_DNA"/>
</dbReference>